<dbReference type="EMBL" id="ONZF01000001">
    <property type="protein sequence ID" value="SPJ22291.1"/>
    <property type="molecule type" value="Genomic_DNA"/>
</dbReference>
<accession>A0A2R8BQ82</accession>
<feature type="domain" description="Ysc84 actin-binding" evidence="2">
    <location>
        <begin position="100"/>
        <end position="183"/>
    </location>
</feature>
<dbReference type="RefSeq" id="WP_108892200.1">
    <property type="nucleotide sequence ID" value="NZ_ONZF01000001.1"/>
</dbReference>
<feature type="signal peptide" evidence="1">
    <location>
        <begin position="1"/>
        <end position="22"/>
    </location>
</feature>
<keyword evidence="1" id="KW-0732">Signal</keyword>
<protein>
    <recommendedName>
        <fullName evidence="2">Ysc84 actin-binding domain-containing protein</fullName>
    </recommendedName>
</protein>
<dbReference type="PROSITE" id="PS51257">
    <property type="entry name" value="PROKAR_LIPOPROTEIN"/>
    <property type="match status" value="1"/>
</dbReference>
<keyword evidence="4" id="KW-1185">Reference proteome</keyword>
<gene>
    <name evidence="3" type="ORF">PAA8504_00079</name>
</gene>
<dbReference type="InterPro" id="IPR007461">
    <property type="entry name" value="Ysc84_actin-binding"/>
</dbReference>
<name>A0A2R8BQ82_9RHOB</name>
<dbReference type="Pfam" id="PF04366">
    <property type="entry name" value="Ysc84"/>
    <property type="match status" value="1"/>
</dbReference>
<feature type="chain" id="PRO_5015347836" description="Ysc84 actin-binding domain-containing protein" evidence="1">
    <location>
        <begin position="23"/>
        <end position="187"/>
    </location>
</feature>
<evidence type="ECO:0000259" key="2">
    <source>
        <dbReference type="Pfam" id="PF04366"/>
    </source>
</evidence>
<sequence length="187" mass="19378">MKTITRRAAMLGALATGGTLLAGCANGVGSSGSQTIDARVQSTMNYLYSAFPGTEQLRRKSAGVLVMPLMTKAALGAGGAYGRGALLVNDTTVDYYSAAQASLGFQIGAQQYAHALFFMTNDALYNFRTSPGWEAGGDIEYALRDRGGNLTATTLTSTAPVIGLIFGQAGLMAGASVDGTKYTRIIP</sequence>
<dbReference type="OrthoDB" id="7847492at2"/>
<dbReference type="Proteomes" id="UP000244912">
    <property type="component" value="Unassembled WGS sequence"/>
</dbReference>
<reference evidence="3 4" key="1">
    <citation type="submission" date="2018-03" db="EMBL/GenBank/DDBJ databases">
        <authorList>
            <person name="Keele B.F."/>
        </authorList>
    </citation>
    <scope>NUCLEOTIDE SEQUENCE [LARGE SCALE GENOMIC DNA]</scope>
    <source>
        <strain evidence="3 4">CECT 8504</strain>
    </source>
</reference>
<organism evidence="3 4">
    <name type="scientific">Palleronia abyssalis</name>
    <dbReference type="NCBI Taxonomy" id="1501240"/>
    <lineage>
        <taxon>Bacteria</taxon>
        <taxon>Pseudomonadati</taxon>
        <taxon>Pseudomonadota</taxon>
        <taxon>Alphaproteobacteria</taxon>
        <taxon>Rhodobacterales</taxon>
        <taxon>Roseobacteraceae</taxon>
        <taxon>Palleronia</taxon>
    </lineage>
</organism>
<dbReference type="AlphaFoldDB" id="A0A2R8BQ82"/>
<evidence type="ECO:0000313" key="4">
    <source>
        <dbReference type="Proteomes" id="UP000244912"/>
    </source>
</evidence>
<evidence type="ECO:0000313" key="3">
    <source>
        <dbReference type="EMBL" id="SPJ22291.1"/>
    </source>
</evidence>
<proteinExistence type="predicted"/>
<evidence type="ECO:0000256" key="1">
    <source>
        <dbReference type="SAM" id="SignalP"/>
    </source>
</evidence>